<evidence type="ECO:0000256" key="2">
    <source>
        <dbReference type="ARBA" id="ARBA00022741"/>
    </source>
</evidence>
<keyword evidence="1" id="KW-0472">Membrane</keyword>
<keyword evidence="6" id="KW-1185">Reference proteome</keyword>
<dbReference type="PROSITE" id="PS50893">
    <property type="entry name" value="ABC_TRANSPORTER_2"/>
    <property type="match status" value="1"/>
</dbReference>
<dbReference type="STRING" id="1842727.RD110_25550"/>
<dbReference type="AlphaFoldDB" id="A0A1P8K2B0"/>
<dbReference type="PANTHER" id="PTHR43158:SF2">
    <property type="entry name" value="SKFA PEPTIDE EXPORT ATP-BINDING PROTEIN SKFE"/>
    <property type="match status" value="1"/>
</dbReference>
<keyword evidence="1" id="KW-1003">Cell membrane</keyword>
<dbReference type="Proteomes" id="UP000186609">
    <property type="component" value="Chromosome"/>
</dbReference>
<dbReference type="SUPFAM" id="SSF52540">
    <property type="entry name" value="P-loop containing nucleoside triphosphate hydrolases"/>
    <property type="match status" value="1"/>
</dbReference>
<accession>A0A1P8K2B0</accession>
<dbReference type="PANTHER" id="PTHR43158">
    <property type="entry name" value="SKFA PEPTIDE EXPORT ATP-BINDING PROTEIN SKFE"/>
    <property type="match status" value="1"/>
</dbReference>
<keyword evidence="2" id="KW-0547">Nucleotide-binding</keyword>
<protein>
    <submittedName>
        <fullName evidence="5">ABC transporter</fullName>
    </submittedName>
</protein>
<dbReference type="RefSeq" id="WP_076203531.1">
    <property type="nucleotide sequence ID" value="NZ_CP019236.1"/>
</dbReference>
<gene>
    <name evidence="5" type="ORF">RD110_25550</name>
</gene>
<evidence type="ECO:0000313" key="5">
    <source>
        <dbReference type="EMBL" id="APW40152.1"/>
    </source>
</evidence>
<dbReference type="Pfam" id="PF00005">
    <property type="entry name" value="ABC_tran"/>
    <property type="match status" value="1"/>
</dbReference>
<feature type="domain" description="ABC transporter" evidence="4">
    <location>
        <begin position="8"/>
        <end position="208"/>
    </location>
</feature>
<dbReference type="InterPro" id="IPR003593">
    <property type="entry name" value="AAA+_ATPase"/>
</dbReference>
<dbReference type="EMBL" id="CP019236">
    <property type="protein sequence ID" value="APW40152.1"/>
    <property type="molecule type" value="Genomic_DNA"/>
</dbReference>
<reference evidence="5 6" key="1">
    <citation type="submission" date="2017-01" db="EMBL/GenBank/DDBJ databases">
        <authorList>
            <person name="Mah S.A."/>
            <person name="Swanson W.J."/>
            <person name="Moy G.W."/>
            <person name="Vacquier V.D."/>
        </authorList>
    </citation>
    <scope>NUCLEOTIDE SEQUENCE [LARGE SCALE GENOMIC DNA]</scope>
    <source>
        <strain evidence="5 6">DCY110</strain>
    </source>
</reference>
<dbReference type="Gene3D" id="3.40.50.300">
    <property type="entry name" value="P-loop containing nucleotide triphosphate hydrolases"/>
    <property type="match status" value="1"/>
</dbReference>
<proteinExistence type="predicted"/>
<dbReference type="InterPro" id="IPR003439">
    <property type="entry name" value="ABC_transporter-like_ATP-bd"/>
</dbReference>
<name>A0A1P8K2B0_9BURK</name>
<evidence type="ECO:0000256" key="1">
    <source>
        <dbReference type="ARBA" id="ARBA00022475"/>
    </source>
</evidence>
<dbReference type="InterPro" id="IPR027417">
    <property type="entry name" value="P-loop_NTPase"/>
</dbReference>
<dbReference type="KEGG" id="rhy:RD110_25550"/>
<evidence type="ECO:0000313" key="6">
    <source>
        <dbReference type="Proteomes" id="UP000186609"/>
    </source>
</evidence>
<dbReference type="SMART" id="SM00382">
    <property type="entry name" value="AAA"/>
    <property type="match status" value="1"/>
</dbReference>
<dbReference type="GO" id="GO:0005524">
    <property type="term" value="F:ATP binding"/>
    <property type="evidence" value="ECO:0007669"/>
    <property type="project" value="UniProtKB-KW"/>
</dbReference>
<dbReference type="GO" id="GO:0016887">
    <property type="term" value="F:ATP hydrolysis activity"/>
    <property type="evidence" value="ECO:0007669"/>
    <property type="project" value="InterPro"/>
</dbReference>
<organism evidence="5 6">
    <name type="scientific">Rhodoferax koreensis</name>
    <dbReference type="NCBI Taxonomy" id="1842727"/>
    <lineage>
        <taxon>Bacteria</taxon>
        <taxon>Pseudomonadati</taxon>
        <taxon>Pseudomonadota</taxon>
        <taxon>Betaproteobacteria</taxon>
        <taxon>Burkholderiales</taxon>
        <taxon>Comamonadaceae</taxon>
        <taxon>Rhodoferax</taxon>
    </lineage>
</organism>
<evidence type="ECO:0000256" key="3">
    <source>
        <dbReference type="ARBA" id="ARBA00022840"/>
    </source>
</evidence>
<evidence type="ECO:0000259" key="4">
    <source>
        <dbReference type="PROSITE" id="PS50893"/>
    </source>
</evidence>
<sequence length="208" mass="22182">MNIGRPLLHIEKLNFAYPGEPPLLRDWSASIGPGVTQLFGDTGSGKSTLLRVMAGGLKVRGRLVLCGADLDTAREAYLQNLLYVDPGTDRFDQVTGHACTETLRAGDAGFDAARWQALVGTFNLAEHIAKPMYMLSTGSKRKVWLAAALASGRRLILLDEPTGGLDGPSVRALWASLGALAESADRAVVVASSERIERVPLAATIDLI</sequence>
<keyword evidence="3" id="KW-0067">ATP-binding</keyword>
<dbReference type="OrthoDB" id="8772152at2"/>